<gene>
    <name evidence="2" type="ORF">N0V83_008047</name>
</gene>
<dbReference type="Pfam" id="PF14273">
    <property type="entry name" value="DUF4360"/>
    <property type="match status" value="1"/>
</dbReference>
<dbReference type="AlphaFoldDB" id="A0A9W8Y4R6"/>
<dbReference type="PANTHER" id="PTHR38847">
    <property type="match status" value="1"/>
</dbReference>
<dbReference type="InterPro" id="IPR025649">
    <property type="entry name" value="DUF4360"/>
</dbReference>
<organism evidence="2 3">
    <name type="scientific">Neocucurbitaria cava</name>
    <dbReference type="NCBI Taxonomy" id="798079"/>
    <lineage>
        <taxon>Eukaryota</taxon>
        <taxon>Fungi</taxon>
        <taxon>Dikarya</taxon>
        <taxon>Ascomycota</taxon>
        <taxon>Pezizomycotina</taxon>
        <taxon>Dothideomycetes</taxon>
        <taxon>Pleosporomycetidae</taxon>
        <taxon>Pleosporales</taxon>
        <taxon>Pleosporineae</taxon>
        <taxon>Cucurbitariaceae</taxon>
        <taxon>Neocucurbitaria</taxon>
    </lineage>
</organism>
<evidence type="ECO:0000313" key="3">
    <source>
        <dbReference type="Proteomes" id="UP001140560"/>
    </source>
</evidence>
<keyword evidence="3" id="KW-1185">Reference proteome</keyword>
<accession>A0A9W8Y4R6</accession>
<evidence type="ECO:0000313" key="2">
    <source>
        <dbReference type="EMBL" id="KAJ4366411.1"/>
    </source>
</evidence>
<sequence length="203" mass="21798">MKYTFTALALAALSLASPVPDTTSAPLTFKITSVASGGSGCPQGSIDINWTDNRILPIVFNKDFTAKVGSKTDVVESRKNCQINLGLEFTPGYSFAIFSADYAGWGDLDNGVTGIVKSTYYFSGEQDQSSTTLELDGPWHGQYYKSDKVALSYWSPCGPGDAMLNVNSEVALTPFSSALNGMLAAGREGARFSSNLNIQWRKC</sequence>
<evidence type="ECO:0008006" key="4">
    <source>
        <dbReference type="Google" id="ProtNLM"/>
    </source>
</evidence>
<keyword evidence="1" id="KW-0732">Signal</keyword>
<dbReference type="EMBL" id="JAPEUY010000014">
    <property type="protein sequence ID" value="KAJ4366411.1"/>
    <property type="molecule type" value="Genomic_DNA"/>
</dbReference>
<dbReference type="Proteomes" id="UP001140560">
    <property type="component" value="Unassembled WGS sequence"/>
</dbReference>
<dbReference type="PANTHER" id="PTHR38847:SF1">
    <property type="entry name" value="PSEUDOURIDINE SYNTHASE RSUA_RLUA-LIKE DOMAIN-CONTAINING PROTEIN"/>
    <property type="match status" value="1"/>
</dbReference>
<protein>
    <recommendedName>
        <fullName evidence="4">DUF4360 domain containing protein</fullName>
    </recommendedName>
</protein>
<evidence type="ECO:0000256" key="1">
    <source>
        <dbReference type="SAM" id="SignalP"/>
    </source>
</evidence>
<name>A0A9W8Y4R6_9PLEO</name>
<dbReference type="OrthoDB" id="152248at2759"/>
<proteinExistence type="predicted"/>
<feature type="chain" id="PRO_5040907395" description="DUF4360 domain containing protein" evidence="1">
    <location>
        <begin position="25"/>
        <end position="203"/>
    </location>
</feature>
<comment type="caution">
    <text evidence="2">The sequence shown here is derived from an EMBL/GenBank/DDBJ whole genome shotgun (WGS) entry which is preliminary data.</text>
</comment>
<feature type="signal peptide" evidence="1">
    <location>
        <begin position="1"/>
        <end position="24"/>
    </location>
</feature>
<reference evidence="2" key="1">
    <citation type="submission" date="2022-10" db="EMBL/GenBank/DDBJ databases">
        <title>Tapping the CABI collections for fungal endophytes: first genome assemblies for Collariella, Neodidymelliopsis, Ascochyta clinopodiicola, Didymella pomorum, Didymosphaeria variabile, Neocosmospora piperis and Neocucurbitaria cava.</title>
        <authorList>
            <person name="Hill R."/>
        </authorList>
    </citation>
    <scope>NUCLEOTIDE SEQUENCE</scope>
    <source>
        <strain evidence="2">IMI 356814</strain>
    </source>
</reference>